<dbReference type="PROSITE" id="PS51257">
    <property type="entry name" value="PROKAR_LIPOPROTEIN"/>
    <property type="match status" value="1"/>
</dbReference>
<protein>
    <recommendedName>
        <fullName evidence="4">DUF4367 domain-containing protein</fullName>
    </recommendedName>
</protein>
<dbReference type="RefSeq" id="WP_249997297.1">
    <property type="nucleotide sequence ID" value="NZ_CP116221.1"/>
</dbReference>
<evidence type="ECO:0008006" key="4">
    <source>
        <dbReference type="Google" id="ProtNLM"/>
    </source>
</evidence>
<evidence type="ECO:0000313" key="2">
    <source>
        <dbReference type="EMBL" id="WCO00271.1"/>
    </source>
</evidence>
<evidence type="ECO:0000256" key="1">
    <source>
        <dbReference type="SAM" id="Coils"/>
    </source>
</evidence>
<feature type="coiled-coil region" evidence="1">
    <location>
        <begin position="24"/>
        <end position="51"/>
    </location>
</feature>
<sequence>MKIRFLTTLFLVFISCKNVTVKETEKVEIKIDSTELKIEKAEKQSENLKLNSFLENPIDLQEFKTKKNRNVTTSVNNGLEYQYHPKIKDSIFYGYNFITNNIGAKGANEIVVFKYGENKHKYEDETEILIELRIFNKDSDLGKANLIGISKTKLESEFGTDYLALGNRIVYSNKNKVLILELNNTKVKSFNYIKLNTENIDRDLIEQIIE</sequence>
<reference evidence="2 3" key="1">
    <citation type="submission" date="2023-01" db="EMBL/GenBank/DDBJ databases">
        <title>Psychroserpens ponticola sp. nov., isolated from seawater.</title>
        <authorList>
            <person name="Kristyanto S."/>
            <person name="Jung J."/>
            <person name="Kim J.M."/>
            <person name="Jeon C.O."/>
        </authorList>
    </citation>
    <scope>NUCLEOTIDE SEQUENCE [LARGE SCALE GENOMIC DNA]</scope>
    <source>
        <strain evidence="2 3">MSW6</strain>
    </source>
</reference>
<dbReference type="EMBL" id="CP116221">
    <property type="protein sequence ID" value="WCO00271.1"/>
    <property type="molecule type" value="Genomic_DNA"/>
</dbReference>
<dbReference type="Proteomes" id="UP001202717">
    <property type="component" value="Chromosome"/>
</dbReference>
<accession>A0ABY7RVH7</accession>
<evidence type="ECO:0000313" key="3">
    <source>
        <dbReference type="Proteomes" id="UP001202717"/>
    </source>
</evidence>
<organism evidence="2 3">
    <name type="scientific">Psychroserpens ponticola</name>
    <dbReference type="NCBI Taxonomy" id="2932268"/>
    <lineage>
        <taxon>Bacteria</taxon>
        <taxon>Pseudomonadati</taxon>
        <taxon>Bacteroidota</taxon>
        <taxon>Flavobacteriia</taxon>
        <taxon>Flavobacteriales</taxon>
        <taxon>Flavobacteriaceae</taxon>
        <taxon>Psychroserpens</taxon>
    </lineage>
</organism>
<gene>
    <name evidence="2" type="ORF">MUN68_009315</name>
</gene>
<name>A0ABY7RVH7_9FLAO</name>
<keyword evidence="3" id="KW-1185">Reference proteome</keyword>
<keyword evidence="1" id="KW-0175">Coiled coil</keyword>
<proteinExistence type="predicted"/>